<dbReference type="PANTHER" id="PTHR35796">
    <property type="entry name" value="HYPOTHETICAL CYTOSOLIC PROTEIN"/>
    <property type="match status" value="1"/>
</dbReference>
<sequence length="412" mass="46655">MPCPMYSDMDFLLDEASVFAFLADCDLVDEMEPVPTISTTSHCGAMSTQSDSSSFCITSEEPVEKKKSWRQRRKEEILNLRDEVKQLSAELQQLKYALGVHSRYRQSKKIKAAKDSSPFSSHASIWENTAQHQANLRSISEQENTNLRESLEYHIQKAKSLNRAVKRKLRAILMSPEMDMINQLQHHSKRATPPLNNEAVFNQLKVGIDELYGGLDIFFKQVGMDQLSRSGLQKNSMNSGARMTLVEFLDSYAIPFDLLQIEKAIWTPDTADSEDPALFFMQSATDDNTRMISMGFPFSLEGIDFSIVMRIVTRKYVEKDRVVFITRSLIEPSIGPLSFVETNRRVLLRGEPSSLGPTTIILTHREAVSYGDLLSSDMTGCPSIEIGLKTWEGFATQYNYALEDKLIRTSSK</sequence>
<dbReference type="OrthoDB" id="127646at2759"/>
<evidence type="ECO:0000313" key="2">
    <source>
        <dbReference type="EMBL" id="ETO69391.1"/>
    </source>
</evidence>
<dbReference type="AlphaFoldDB" id="A0A080ZRY0"/>
<feature type="coiled-coil region" evidence="1">
    <location>
        <begin position="70"/>
        <end position="97"/>
    </location>
</feature>
<evidence type="ECO:0000256" key="1">
    <source>
        <dbReference type="SAM" id="Coils"/>
    </source>
</evidence>
<comment type="caution">
    <text evidence="2">The sequence shown here is derived from an EMBL/GenBank/DDBJ whole genome shotgun (WGS) entry which is preliminary data.</text>
</comment>
<organism evidence="2 3">
    <name type="scientific">Phytophthora nicotianae P1976</name>
    <dbReference type="NCBI Taxonomy" id="1317066"/>
    <lineage>
        <taxon>Eukaryota</taxon>
        <taxon>Sar</taxon>
        <taxon>Stramenopiles</taxon>
        <taxon>Oomycota</taxon>
        <taxon>Peronosporomycetes</taxon>
        <taxon>Peronosporales</taxon>
        <taxon>Peronosporaceae</taxon>
        <taxon>Phytophthora</taxon>
    </lineage>
</organism>
<dbReference type="EMBL" id="ANJA01002554">
    <property type="protein sequence ID" value="ETO69391.1"/>
    <property type="molecule type" value="Genomic_DNA"/>
</dbReference>
<gene>
    <name evidence="2" type="ORF">F444_14017</name>
</gene>
<keyword evidence="1" id="KW-0175">Coiled coil</keyword>
<protein>
    <submittedName>
        <fullName evidence="2">Uncharacterized protein</fullName>
    </submittedName>
</protein>
<accession>A0A080ZRY0</accession>
<reference evidence="2 3" key="1">
    <citation type="submission" date="2013-11" db="EMBL/GenBank/DDBJ databases">
        <title>The Genome Sequence of Phytophthora parasitica P1976.</title>
        <authorList>
            <consortium name="The Broad Institute Genomics Platform"/>
            <person name="Russ C."/>
            <person name="Tyler B."/>
            <person name="Panabieres F."/>
            <person name="Shan W."/>
            <person name="Tripathy S."/>
            <person name="Grunwald N."/>
            <person name="Machado M."/>
            <person name="Johnson C.S."/>
            <person name="Walker B."/>
            <person name="Young S."/>
            <person name="Zeng Q."/>
            <person name="Gargeya S."/>
            <person name="Fitzgerald M."/>
            <person name="Haas B."/>
            <person name="Abouelleil A."/>
            <person name="Allen A.W."/>
            <person name="Alvarado L."/>
            <person name="Arachchi H.M."/>
            <person name="Berlin A.M."/>
            <person name="Chapman S.B."/>
            <person name="Gainer-Dewar J."/>
            <person name="Goldberg J."/>
            <person name="Griggs A."/>
            <person name="Gujja S."/>
            <person name="Hansen M."/>
            <person name="Howarth C."/>
            <person name="Imamovic A."/>
            <person name="Ireland A."/>
            <person name="Larimer J."/>
            <person name="McCowan C."/>
            <person name="Murphy C."/>
            <person name="Pearson M."/>
            <person name="Poon T.W."/>
            <person name="Priest M."/>
            <person name="Roberts A."/>
            <person name="Saif S."/>
            <person name="Shea T."/>
            <person name="Sisk P."/>
            <person name="Sykes S."/>
            <person name="Wortman J."/>
            <person name="Nusbaum C."/>
            <person name="Birren B."/>
        </authorList>
    </citation>
    <scope>NUCLEOTIDE SEQUENCE [LARGE SCALE GENOMIC DNA]</scope>
    <source>
        <strain evidence="2 3">P1976</strain>
    </source>
</reference>
<proteinExistence type="predicted"/>
<name>A0A080ZRY0_PHYNI</name>
<dbReference type="Proteomes" id="UP000028582">
    <property type="component" value="Unassembled WGS sequence"/>
</dbReference>
<dbReference type="PANTHER" id="PTHR35796:SF3">
    <property type="entry name" value="BHLH DOMAIN-CONTAINING PROTEIN"/>
    <property type="match status" value="1"/>
</dbReference>
<evidence type="ECO:0000313" key="3">
    <source>
        <dbReference type="Proteomes" id="UP000028582"/>
    </source>
</evidence>